<keyword evidence="2 4" id="KW-0418">Kinase</keyword>
<dbReference type="InterPro" id="IPR011611">
    <property type="entry name" value="PfkB_dom"/>
</dbReference>
<feature type="domain" description="Carbohydrate kinase PfkB" evidence="3">
    <location>
        <begin position="60"/>
        <end position="346"/>
    </location>
</feature>
<dbReference type="Pfam" id="PF13412">
    <property type="entry name" value="HTH_24"/>
    <property type="match status" value="1"/>
</dbReference>
<comment type="caution">
    <text evidence="4">The sequence shown here is derived from an EMBL/GenBank/DDBJ whole genome shotgun (WGS) entry which is preliminary data.</text>
</comment>
<name>A0A645BQF1_9ZZZZ</name>
<dbReference type="PANTHER" id="PTHR10584">
    <property type="entry name" value="SUGAR KINASE"/>
    <property type="match status" value="1"/>
</dbReference>
<dbReference type="Gene3D" id="3.40.1190.20">
    <property type="match status" value="1"/>
</dbReference>
<dbReference type="SUPFAM" id="SSF46785">
    <property type="entry name" value="Winged helix' DNA-binding domain"/>
    <property type="match status" value="1"/>
</dbReference>
<dbReference type="PANTHER" id="PTHR10584:SF167">
    <property type="entry name" value="PFKB DOMAIN PROTEIN"/>
    <property type="match status" value="1"/>
</dbReference>
<dbReference type="GO" id="GO:0050225">
    <property type="term" value="F:pseudouridine kinase activity"/>
    <property type="evidence" value="ECO:0007669"/>
    <property type="project" value="UniProtKB-EC"/>
</dbReference>
<dbReference type="InterPro" id="IPR036388">
    <property type="entry name" value="WH-like_DNA-bd_sf"/>
</dbReference>
<gene>
    <name evidence="4" type="primary">psuK_10</name>
    <name evidence="4" type="ORF">SDC9_114344</name>
</gene>
<evidence type="ECO:0000313" key="4">
    <source>
        <dbReference type="EMBL" id="MPM67422.1"/>
    </source>
</evidence>
<dbReference type="EMBL" id="VSSQ01021680">
    <property type="protein sequence ID" value="MPM67422.1"/>
    <property type="molecule type" value="Genomic_DNA"/>
</dbReference>
<organism evidence="4">
    <name type="scientific">bioreactor metagenome</name>
    <dbReference type="NCBI Taxonomy" id="1076179"/>
    <lineage>
        <taxon>unclassified sequences</taxon>
        <taxon>metagenomes</taxon>
        <taxon>ecological metagenomes</taxon>
    </lineage>
</organism>
<dbReference type="EC" id="2.7.1.83" evidence="4"/>
<dbReference type="InterPro" id="IPR036390">
    <property type="entry name" value="WH_DNA-bd_sf"/>
</dbReference>
<dbReference type="SUPFAM" id="SSF53613">
    <property type="entry name" value="Ribokinase-like"/>
    <property type="match status" value="1"/>
</dbReference>
<dbReference type="Gene3D" id="1.10.10.10">
    <property type="entry name" value="Winged helix-like DNA-binding domain superfamily/Winged helix DNA-binding domain"/>
    <property type="match status" value="1"/>
</dbReference>
<protein>
    <submittedName>
        <fullName evidence="4">Pseudouridine kinase</fullName>
        <ecNumber evidence="4">2.7.1.83</ecNumber>
    </submittedName>
</protein>
<reference evidence="4" key="1">
    <citation type="submission" date="2019-08" db="EMBL/GenBank/DDBJ databases">
        <authorList>
            <person name="Kucharzyk K."/>
            <person name="Murdoch R.W."/>
            <person name="Higgins S."/>
            <person name="Loffler F."/>
        </authorList>
    </citation>
    <scope>NUCLEOTIDE SEQUENCE</scope>
</reference>
<proteinExistence type="predicted"/>
<evidence type="ECO:0000259" key="3">
    <source>
        <dbReference type="Pfam" id="PF00294"/>
    </source>
</evidence>
<accession>A0A645BQF1</accession>
<evidence type="ECO:0000256" key="1">
    <source>
        <dbReference type="ARBA" id="ARBA00022679"/>
    </source>
</evidence>
<dbReference type="AlphaFoldDB" id="A0A645BQF1"/>
<dbReference type="CDD" id="cd01941">
    <property type="entry name" value="YeiC_kinase_like"/>
    <property type="match status" value="1"/>
</dbReference>
<dbReference type="Pfam" id="PF00294">
    <property type="entry name" value="PfkB"/>
    <property type="match status" value="1"/>
</dbReference>
<dbReference type="InterPro" id="IPR029056">
    <property type="entry name" value="Ribokinase-like"/>
</dbReference>
<sequence length="363" mass="38797">MTQRERQLLNWIEENPLISQQELAEKAGITRSSVAVHISNLMKKGCIAGKGYIVRTAPYAAVVGGVNMDIGGWPAEVPVARDSNPGQVRMSLGGVGRNMAHNMALMGLDVRLVTVFGDDLNARKIAAGCAEVGIDVSQSPFLPGEHTSTYLFITDEGGDMALAVSDMEIYQRLTPQFLAQRQKLLDGAQVVVADTNPPAESLAYLADHCAAPIFCDPVSTAKAEKLRPILGKLHTLKPNRIEAELLSGVEIRDEKSLRRAADTLLETGLRRVFISLGGDGVFATDHHAAVQLPVLPGAMVNTTGCGDAFMAAITWAYLRGSDLEETARLGLAASSIAMESGETINPAMHADELCRRAGVLKAL</sequence>
<evidence type="ECO:0000256" key="2">
    <source>
        <dbReference type="ARBA" id="ARBA00022777"/>
    </source>
</evidence>
<keyword evidence="1 4" id="KW-0808">Transferase</keyword>
<dbReference type="PROSITE" id="PS00583">
    <property type="entry name" value="PFKB_KINASES_1"/>
    <property type="match status" value="1"/>
</dbReference>
<dbReference type="InterPro" id="IPR002173">
    <property type="entry name" value="Carboh/pur_kinase_PfkB_CS"/>
</dbReference>